<comment type="caution">
    <text evidence="2">The sequence shown here is derived from an EMBL/GenBank/DDBJ whole genome shotgun (WGS) entry which is preliminary data.</text>
</comment>
<accession>A0A852V481</accession>
<protein>
    <submittedName>
        <fullName evidence="2">Uncharacterized protein</fullName>
    </submittedName>
</protein>
<gene>
    <name evidence="2" type="ORF">HDA43_002864</name>
</gene>
<dbReference type="AlphaFoldDB" id="A0A852V481"/>
<name>A0A852V481_9ACTN</name>
<organism evidence="2 3">
    <name type="scientific">Streptosporangium sandarakinum</name>
    <dbReference type="NCBI Taxonomy" id="1260955"/>
    <lineage>
        <taxon>Bacteria</taxon>
        <taxon>Bacillati</taxon>
        <taxon>Actinomycetota</taxon>
        <taxon>Actinomycetes</taxon>
        <taxon>Streptosporangiales</taxon>
        <taxon>Streptosporangiaceae</taxon>
        <taxon>Streptosporangium</taxon>
    </lineage>
</organism>
<keyword evidence="3" id="KW-1185">Reference proteome</keyword>
<proteinExistence type="predicted"/>
<evidence type="ECO:0000313" key="3">
    <source>
        <dbReference type="Proteomes" id="UP000576393"/>
    </source>
</evidence>
<evidence type="ECO:0000313" key="2">
    <source>
        <dbReference type="EMBL" id="NYF40705.1"/>
    </source>
</evidence>
<evidence type="ECO:0000256" key="1">
    <source>
        <dbReference type="SAM" id="Phobius"/>
    </source>
</evidence>
<feature type="transmembrane region" description="Helical" evidence="1">
    <location>
        <begin position="6"/>
        <end position="23"/>
    </location>
</feature>
<sequence>MTGWGWVWAGYLLTAATWAAYLLRSGRRPS</sequence>
<keyword evidence="1" id="KW-0812">Transmembrane</keyword>
<keyword evidence="1" id="KW-1133">Transmembrane helix</keyword>
<dbReference type="EMBL" id="JACCCO010000001">
    <property type="protein sequence ID" value="NYF40705.1"/>
    <property type="molecule type" value="Genomic_DNA"/>
</dbReference>
<reference evidence="2 3" key="1">
    <citation type="submission" date="2020-07" db="EMBL/GenBank/DDBJ databases">
        <title>Sequencing the genomes of 1000 actinobacteria strains.</title>
        <authorList>
            <person name="Klenk H.-P."/>
        </authorList>
    </citation>
    <scope>NUCLEOTIDE SEQUENCE [LARGE SCALE GENOMIC DNA]</scope>
    <source>
        <strain evidence="2 3">DSM 45763</strain>
    </source>
</reference>
<dbReference type="Proteomes" id="UP000576393">
    <property type="component" value="Unassembled WGS sequence"/>
</dbReference>
<keyword evidence="1" id="KW-0472">Membrane</keyword>